<evidence type="ECO:0000259" key="1">
    <source>
        <dbReference type="Pfam" id="PF17919"/>
    </source>
</evidence>
<proteinExistence type="predicted"/>
<dbReference type="RefSeq" id="XP_071939036.1">
    <property type="nucleotide sequence ID" value="XM_072082935.1"/>
</dbReference>
<dbReference type="PANTHER" id="PTHR48475:SF1">
    <property type="entry name" value="RNASE H TYPE-1 DOMAIN-CONTAINING PROTEIN"/>
    <property type="match status" value="1"/>
</dbReference>
<dbReference type="InterPro" id="IPR043128">
    <property type="entry name" value="Rev_trsase/Diguanyl_cyclase"/>
</dbReference>
<reference evidence="3" key="1">
    <citation type="submission" date="2025-08" db="UniProtKB">
        <authorList>
            <consortium name="RefSeq"/>
        </authorList>
    </citation>
    <scope>IDENTIFICATION</scope>
    <source>
        <tissue evidence="3">Leaves</tissue>
    </source>
</reference>
<dbReference type="Proteomes" id="UP001652660">
    <property type="component" value="Chromosome 3c"/>
</dbReference>
<name>A0ABM4X4S2_COFAR</name>
<feature type="domain" description="Reverse transcriptase/retrotransposon-derived protein RNase H-like" evidence="1">
    <location>
        <begin position="46"/>
        <end position="127"/>
    </location>
</feature>
<dbReference type="Pfam" id="PF17919">
    <property type="entry name" value="RT_RNaseH_2"/>
    <property type="match status" value="1"/>
</dbReference>
<sequence>MPIPKTQTDVESFLEKINFIDRFIAQLTATSEPLFKLLKKNAPMHWNKECQQIFDKIKNYLLNPPILVPPIPDRPLIMYFSVPDETMGCILGQHYNSKKKKQDIYYLNKKFTALKMALKMEIKNLIAFNDSDLLFAQFGQKFRNLDFRHISCTRNVFADAMATLSSMIRHPDELMIEPIQIQFHDKPAHCLVVGETSDDCPWYSDIKKFIKTGSYPSNIDSPTKSFLRRMSSKFCLSGELLYKKTSDLGFLKCIDREEIDYMMKEMHSEVYGSDMNGHLLAKKIMRTGIFDSPWRMTV</sequence>
<gene>
    <name evidence="3" type="primary">LOC140037806</name>
</gene>
<dbReference type="InterPro" id="IPR041577">
    <property type="entry name" value="RT_RNaseH_2"/>
</dbReference>
<keyword evidence="2" id="KW-1185">Reference proteome</keyword>
<dbReference type="Gene3D" id="3.30.70.270">
    <property type="match status" value="1"/>
</dbReference>
<dbReference type="SUPFAM" id="SSF56672">
    <property type="entry name" value="DNA/RNA polymerases"/>
    <property type="match status" value="1"/>
</dbReference>
<organism evidence="2 3">
    <name type="scientific">Coffea arabica</name>
    <name type="common">Arabian coffee</name>
    <dbReference type="NCBI Taxonomy" id="13443"/>
    <lineage>
        <taxon>Eukaryota</taxon>
        <taxon>Viridiplantae</taxon>
        <taxon>Streptophyta</taxon>
        <taxon>Embryophyta</taxon>
        <taxon>Tracheophyta</taxon>
        <taxon>Spermatophyta</taxon>
        <taxon>Magnoliopsida</taxon>
        <taxon>eudicotyledons</taxon>
        <taxon>Gunneridae</taxon>
        <taxon>Pentapetalae</taxon>
        <taxon>asterids</taxon>
        <taxon>lamiids</taxon>
        <taxon>Gentianales</taxon>
        <taxon>Rubiaceae</taxon>
        <taxon>Ixoroideae</taxon>
        <taxon>Gardenieae complex</taxon>
        <taxon>Bertiereae - Coffeeae clade</taxon>
        <taxon>Coffeeae</taxon>
        <taxon>Coffea</taxon>
    </lineage>
</organism>
<dbReference type="GeneID" id="140037806"/>
<dbReference type="InterPro" id="IPR043502">
    <property type="entry name" value="DNA/RNA_pol_sf"/>
</dbReference>
<evidence type="ECO:0000313" key="3">
    <source>
        <dbReference type="RefSeq" id="XP_071939036.1"/>
    </source>
</evidence>
<protein>
    <recommendedName>
        <fullName evidence="1">Reverse transcriptase/retrotransposon-derived protein RNase H-like domain-containing protein</fullName>
    </recommendedName>
</protein>
<accession>A0ABM4X4S2</accession>
<evidence type="ECO:0000313" key="2">
    <source>
        <dbReference type="Proteomes" id="UP001652660"/>
    </source>
</evidence>
<dbReference type="PANTHER" id="PTHR48475">
    <property type="entry name" value="RIBONUCLEASE H"/>
    <property type="match status" value="1"/>
</dbReference>